<evidence type="ECO:0000313" key="1">
    <source>
        <dbReference type="EMBL" id="MFD2799393.1"/>
    </source>
</evidence>
<dbReference type="EMBL" id="JBHUOF010000007">
    <property type="protein sequence ID" value="MFD2799393.1"/>
    <property type="molecule type" value="Genomic_DNA"/>
</dbReference>
<dbReference type="Proteomes" id="UP001597478">
    <property type="component" value="Unassembled WGS sequence"/>
</dbReference>
<protein>
    <recommendedName>
        <fullName evidence="3">Antibiotic biosynthesis monooxygenase</fullName>
    </recommendedName>
</protein>
<reference evidence="2" key="1">
    <citation type="journal article" date="2019" name="Int. J. Syst. Evol. Microbiol.">
        <title>The Global Catalogue of Microorganisms (GCM) 10K type strain sequencing project: providing services to taxonomists for standard genome sequencing and annotation.</title>
        <authorList>
            <consortium name="The Broad Institute Genomics Platform"/>
            <consortium name="The Broad Institute Genome Sequencing Center for Infectious Disease"/>
            <person name="Wu L."/>
            <person name="Ma J."/>
        </authorList>
    </citation>
    <scope>NUCLEOTIDE SEQUENCE [LARGE SCALE GENOMIC DNA]</scope>
    <source>
        <strain evidence="2">IBRC-M 10906</strain>
    </source>
</reference>
<name>A0ABW5W604_9PSEU</name>
<comment type="caution">
    <text evidence="1">The sequence shown here is derived from an EMBL/GenBank/DDBJ whole genome shotgun (WGS) entry which is preliminary data.</text>
</comment>
<keyword evidence="2" id="KW-1185">Reference proteome</keyword>
<accession>A0ABW5W604</accession>
<organism evidence="1 2">
    <name type="scientific">Prauserella oleivorans</name>
    <dbReference type="NCBI Taxonomy" id="1478153"/>
    <lineage>
        <taxon>Bacteria</taxon>
        <taxon>Bacillati</taxon>
        <taxon>Actinomycetota</taxon>
        <taxon>Actinomycetes</taxon>
        <taxon>Pseudonocardiales</taxon>
        <taxon>Pseudonocardiaceae</taxon>
        <taxon>Prauserella</taxon>
    </lineage>
</organism>
<sequence length="98" mass="11331">MTFIQLIEFKTSRIDELNELLDGWLRETEGKRTATSVVLTSDRDSSGTYIDIVEFPSYEEAMRNSKLPETNRIAEQLTALCDGPPIYRNLDVMRQERT</sequence>
<proteinExistence type="predicted"/>
<evidence type="ECO:0008006" key="3">
    <source>
        <dbReference type="Google" id="ProtNLM"/>
    </source>
</evidence>
<evidence type="ECO:0000313" key="2">
    <source>
        <dbReference type="Proteomes" id="UP001597478"/>
    </source>
</evidence>
<gene>
    <name evidence="1" type="ORF">ACFS2C_08315</name>
</gene>
<dbReference type="RefSeq" id="WP_377478320.1">
    <property type="nucleotide sequence ID" value="NZ_JBHUNT010000001.1"/>
</dbReference>